<dbReference type="Proteomes" id="UP000026941">
    <property type="component" value="Unassembled WGS sequence"/>
</dbReference>
<evidence type="ECO:0000256" key="1">
    <source>
        <dbReference type="ARBA" id="ARBA00004651"/>
    </source>
</evidence>
<feature type="transmembrane region" description="Helical" evidence="5">
    <location>
        <begin position="211"/>
        <end position="232"/>
    </location>
</feature>
<dbReference type="PANTHER" id="PTHR43394">
    <property type="entry name" value="ATP-DEPENDENT PERMEASE MDL1, MITOCHONDRIAL"/>
    <property type="match status" value="1"/>
</dbReference>
<dbReference type="GO" id="GO:0005524">
    <property type="term" value="F:ATP binding"/>
    <property type="evidence" value="ECO:0007669"/>
    <property type="project" value="InterPro"/>
</dbReference>
<keyword evidence="3 5" id="KW-1133">Transmembrane helix</keyword>
<evidence type="ECO:0000256" key="5">
    <source>
        <dbReference type="SAM" id="Phobius"/>
    </source>
</evidence>
<comment type="caution">
    <text evidence="7">The sequence shown here is derived from an EMBL/GenBank/DDBJ whole genome shotgun (WGS) entry which is preliminary data.</text>
</comment>
<comment type="subcellular location">
    <subcellularLocation>
        <location evidence="1">Cell membrane</location>
        <topology evidence="1">Multi-pass membrane protein</topology>
    </subcellularLocation>
</comment>
<feature type="transmembrane region" description="Helical" evidence="5">
    <location>
        <begin position="20"/>
        <end position="47"/>
    </location>
</feature>
<feature type="domain" description="ABC transmembrane type-1" evidence="6">
    <location>
        <begin position="27"/>
        <end position="184"/>
    </location>
</feature>
<dbReference type="InterPro" id="IPR011527">
    <property type="entry name" value="ABC1_TM_dom"/>
</dbReference>
<dbReference type="InterPro" id="IPR036640">
    <property type="entry name" value="ABC1_TM_sf"/>
</dbReference>
<dbReference type="Gene3D" id="1.20.1560.10">
    <property type="entry name" value="ABC transporter type 1, transmembrane domain"/>
    <property type="match status" value="1"/>
</dbReference>
<organism evidence="7 8">
    <name type="scientific">Rhizobium rhizogenes NBRC 13257</name>
    <dbReference type="NCBI Taxonomy" id="1220581"/>
    <lineage>
        <taxon>Bacteria</taxon>
        <taxon>Pseudomonadati</taxon>
        <taxon>Pseudomonadota</taxon>
        <taxon>Alphaproteobacteria</taxon>
        <taxon>Hyphomicrobiales</taxon>
        <taxon>Rhizobiaceae</taxon>
        <taxon>Rhizobium/Agrobacterium group</taxon>
        <taxon>Rhizobium</taxon>
    </lineage>
</organism>
<evidence type="ECO:0000256" key="3">
    <source>
        <dbReference type="ARBA" id="ARBA00022989"/>
    </source>
</evidence>
<proteinExistence type="predicted"/>
<dbReference type="AlphaFoldDB" id="A0AA87U8C4"/>
<dbReference type="RefSeq" id="WP_052365432.1">
    <property type="nucleotide sequence ID" value="NZ_BAYX01000029.1"/>
</dbReference>
<dbReference type="Pfam" id="PF00664">
    <property type="entry name" value="ABC_membrane"/>
    <property type="match status" value="1"/>
</dbReference>
<evidence type="ECO:0000256" key="2">
    <source>
        <dbReference type="ARBA" id="ARBA00022692"/>
    </source>
</evidence>
<sequence length="278" mass="31120">MDETPASFSWFTKTTGKYTGHIIELSIISIVLRLLGLVQPFVFQALIDRILPFQREDSLYIVVALLVGVALFQSAFKSVSTYLGGDLVNQLTREFSRRIYEHVLHLPLRTLQRWQVGELFARMGEIETIRRFLTGTISGVVIDIVFSFIYLGALFSISPSLTLIIIVILPTQMAAIAMVGPFLRFVLPAIGMSVFIFAPIEYVAARFGIRWVTWIVTPLVGAGVPWLFQFIAPNRTNFLAGISQLCFLSGVMGVLWTISSLTAAFLQQPPLPDKRLFD</sequence>
<dbReference type="PANTHER" id="PTHR43394:SF1">
    <property type="entry name" value="ATP-BINDING CASSETTE SUB-FAMILY B MEMBER 10, MITOCHONDRIAL"/>
    <property type="match status" value="1"/>
</dbReference>
<evidence type="ECO:0000313" key="8">
    <source>
        <dbReference type="Proteomes" id="UP000026941"/>
    </source>
</evidence>
<evidence type="ECO:0000313" key="7">
    <source>
        <dbReference type="EMBL" id="GAJ97014.1"/>
    </source>
</evidence>
<feature type="transmembrane region" description="Helical" evidence="5">
    <location>
        <begin position="185"/>
        <end position="204"/>
    </location>
</feature>
<evidence type="ECO:0000256" key="4">
    <source>
        <dbReference type="ARBA" id="ARBA00023136"/>
    </source>
</evidence>
<keyword evidence="2 5" id="KW-0812">Transmembrane</keyword>
<gene>
    <name evidence="7" type="ORF">RRH01S_29_00405</name>
</gene>
<dbReference type="GO" id="GO:0005886">
    <property type="term" value="C:plasma membrane"/>
    <property type="evidence" value="ECO:0007669"/>
    <property type="project" value="UniProtKB-SubCell"/>
</dbReference>
<protein>
    <recommendedName>
        <fullName evidence="6">ABC transmembrane type-1 domain-containing protein</fullName>
    </recommendedName>
</protein>
<dbReference type="SUPFAM" id="SSF90123">
    <property type="entry name" value="ABC transporter transmembrane region"/>
    <property type="match status" value="1"/>
</dbReference>
<keyword evidence="4 5" id="KW-0472">Membrane</keyword>
<feature type="transmembrane region" description="Helical" evidence="5">
    <location>
        <begin position="59"/>
        <end position="76"/>
    </location>
</feature>
<dbReference type="GO" id="GO:0015421">
    <property type="term" value="F:ABC-type oligopeptide transporter activity"/>
    <property type="evidence" value="ECO:0007669"/>
    <property type="project" value="TreeGrafter"/>
</dbReference>
<accession>A0AA87U8C4</accession>
<dbReference type="PROSITE" id="PS50929">
    <property type="entry name" value="ABC_TM1F"/>
    <property type="match status" value="1"/>
</dbReference>
<evidence type="ECO:0000259" key="6">
    <source>
        <dbReference type="PROSITE" id="PS50929"/>
    </source>
</evidence>
<feature type="transmembrane region" description="Helical" evidence="5">
    <location>
        <begin position="238"/>
        <end position="266"/>
    </location>
</feature>
<name>A0AA87U8C4_RHIRH</name>
<dbReference type="EMBL" id="BAYX01000029">
    <property type="protein sequence ID" value="GAJ97014.1"/>
    <property type="molecule type" value="Genomic_DNA"/>
</dbReference>
<reference evidence="7 8" key="1">
    <citation type="submission" date="2014-05" db="EMBL/GenBank/DDBJ databases">
        <title>Whole genome shotgun sequence of Rhizobium rhizogenes NBRC 13257.</title>
        <authorList>
            <person name="Katano-Makiyama Y."/>
            <person name="Hosoyama A."/>
            <person name="Hashimoto M."/>
            <person name="Hosoyama Y."/>
            <person name="Noguchi M."/>
            <person name="Tsuchikane K."/>
            <person name="Kimura A."/>
            <person name="Ohji S."/>
            <person name="Ichikawa N."/>
            <person name="Yamazoe A."/>
            <person name="Fujita N."/>
        </authorList>
    </citation>
    <scope>NUCLEOTIDE SEQUENCE [LARGE SCALE GENOMIC DNA]</scope>
    <source>
        <strain evidence="7 8">NBRC 13257</strain>
    </source>
</reference>
<dbReference type="InterPro" id="IPR039421">
    <property type="entry name" value="Type_1_exporter"/>
</dbReference>